<dbReference type="GO" id="GO:0016491">
    <property type="term" value="F:oxidoreductase activity"/>
    <property type="evidence" value="ECO:0007669"/>
    <property type="project" value="UniProtKB-KW"/>
</dbReference>
<dbReference type="SUPFAM" id="SSF51735">
    <property type="entry name" value="NAD(P)-binding Rossmann-fold domains"/>
    <property type="match status" value="1"/>
</dbReference>
<dbReference type="EMBL" id="CAJHIA010000017">
    <property type="protein sequence ID" value="CAD6445935.1"/>
    <property type="molecule type" value="Genomic_DNA"/>
</dbReference>
<evidence type="ECO:0000256" key="1">
    <source>
        <dbReference type="ARBA" id="ARBA00006484"/>
    </source>
</evidence>
<dbReference type="AlphaFoldDB" id="A0A8H2ZTI3"/>
<protein>
    <submittedName>
        <fullName evidence="3">150c044c-a326-4b3f-8706-4eb90f9030ca</fullName>
    </submittedName>
</protein>
<organism evidence="3 4">
    <name type="scientific">Sclerotinia trifoliorum</name>
    <dbReference type="NCBI Taxonomy" id="28548"/>
    <lineage>
        <taxon>Eukaryota</taxon>
        <taxon>Fungi</taxon>
        <taxon>Dikarya</taxon>
        <taxon>Ascomycota</taxon>
        <taxon>Pezizomycotina</taxon>
        <taxon>Leotiomycetes</taxon>
        <taxon>Helotiales</taxon>
        <taxon>Sclerotiniaceae</taxon>
        <taxon>Sclerotinia</taxon>
    </lineage>
</organism>
<dbReference type="Pfam" id="PF13561">
    <property type="entry name" value="adh_short_C2"/>
    <property type="match status" value="1"/>
</dbReference>
<keyword evidence="4" id="KW-1185">Reference proteome</keyword>
<gene>
    <name evidence="3" type="ORF">SCLTRI_LOCUS5655</name>
</gene>
<keyword evidence="2" id="KW-0560">Oxidoreductase</keyword>
<name>A0A8H2ZTI3_9HELO</name>
<dbReference type="PANTHER" id="PTHR43669:SF4">
    <property type="entry name" value="SHORT-CHAIN DEHYDROGENASE"/>
    <property type="match status" value="1"/>
</dbReference>
<dbReference type="InterPro" id="IPR036291">
    <property type="entry name" value="NAD(P)-bd_dom_sf"/>
</dbReference>
<dbReference type="OrthoDB" id="5336600at2759"/>
<dbReference type="PANTHER" id="PTHR43669">
    <property type="entry name" value="5-KETO-D-GLUCONATE 5-REDUCTASE"/>
    <property type="match status" value="1"/>
</dbReference>
<comment type="caution">
    <text evidence="3">The sequence shown here is derived from an EMBL/GenBank/DDBJ whole genome shotgun (WGS) entry which is preliminary data.</text>
</comment>
<comment type="similarity">
    <text evidence="1">Belongs to the short-chain dehydrogenases/reductases (SDR) family.</text>
</comment>
<sequence>MAHKVLLFLGAGRNVGASSVELFKNKGYKVASVARTIKDEVRTHSDLCLTADLSNPSTIKSIFERVEKELGPPNVVSMGPDPANSVSTSLEDFQKDLAINTVSAYAAAQAAVEGFKRLPRTIKKTFIYTGNNGNTFIFPQFLLLGIGKSAAWYLIQTMVATPGYAAEGYSFYFADERMPEGKAMHYISGPGHAEFFLQLAEQDGQGEPLATFVRGKGYVGFERDQRATLPKVTIEEILDPRYGANGTAEARYGH</sequence>
<evidence type="ECO:0000256" key="2">
    <source>
        <dbReference type="ARBA" id="ARBA00023002"/>
    </source>
</evidence>
<proteinExistence type="inferred from homology"/>
<dbReference type="Proteomes" id="UP000624404">
    <property type="component" value="Unassembled WGS sequence"/>
</dbReference>
<reference evidence="3" key="1">
    <citation type="submission" date="2020-10" db="EMBL/GenBank/DDBJ databases">
        <authorList>
            <person name="Kusch S."/>
        </authorList>
    </citation>
    <scope>NUCLEOTIDE SEQUENCE</scope>
    <source>
        <strain evidence="3">SwB9</strain>
    </source>
</reference>
<evidence type="ECO:0000313" key="3">
    <source>
        <dbReference type="EMBL" id="CAD6445935.1"/>
    </source>
</evidence>
<evidence type="ECO:0000313" key="4">
    <source>
        <dbReference type="Proteomes" id="UP000624404"/>
    </source>
</evidence>
<dbReference type="InterPro" id="IPR002347">
    <property type="entry name" value="SDR_fam"/>
</dbReference>
<dbReference type="Gene3D" id="3.40.50.720">
    <property type="entry name" value="NAD(P)-binding Rossmann-like Domain"/>
    <property type="match status" value="1"/>
</dbReference>
<accession>A0A8H2ZTI3</accession>